<evidence type="ECO:0000256" key="2">
    <source>
        <dbReference type="ARBA" id="ARBA00006169"/>
    </source>
</evidence>
<evidence type="ECO:0000256" key="1">
    <source>
        <dbReference type="ARBA" id="ARBA00003474"/>
    </source>
</evidence>
<dbReference type="Gene3D" id="1.10.287.110">
    <property type="entry name" value="DnaJ domain"/>
    <property type="match status" value="1"/>
</dbReference>
<dbReference type="CDD" id="cd06257">
    <property type="entry name" value="DnaJ"/>
    <property type="match status" value="1"/>
</dbReference>
<evidence type="ECO:0000256" key="3">
    <source>
        <dbReference type="ARBA" id="ARBA00021797"/>
    </source>
</evidence>
<dbReference type="InterPro" id="IPR007872">
    <property type="entry name" value="DPH_MB_dom"/>
</dbReference>
<reference evidence="8" key="2">
    <citation type="submission" date="2021-01" db="EMBL/GenBank/DDBJ databases">
        <authorList>
            <person name="Schikora-Tamarit M.A."/>
        </authorList>
    </citation>
    <scope>NUCLEOTIDE SEQUENCE</scope>
    <source>
        <strain evidence="8">CBS6341</strain>
    </source>
</reference>
<keyword evidence="5" id="KW-0408">Iron</keyword>
<dbReference type="InterPro" id="IPR053232">
    <property type="entry name" value="DnaJ_C/III_chloroplastic"/>
</dbReference>
<keyword evidence="4" id="KW-0479">Metal-binding</keyword>
<protein>
    <recommendedName>
        <fullName evidence="3">Diphthamide biosynthesis protein 4</fullName>
    </recommendedName>
</protein>
<evidence type="ECO:0000313" key="9">
    <source>
        <dbReference type="Proteomes" id="UP000769528"/>
    </source>
</evidence>
<dbReference type="PANTHER" id="PTHR45090:SF4">
    <property type="entry name" value="J DOMAIN-CONTAINING PROTEIN"/>
    <property type="match status" value="1"/>
</dbReference>
<dbReference type="PRINTS" id="PR00625">
    <property type="entry name" value="JDOMAIN"/>
</dbReference>
<evidence type="ECO:0000313" key="8">
    <source>
        <dbReference type="EMBL" id="KAH3680117.1"/>
    </source>
</evidence>
<dbReference type="InterPro" id="IPR001623">
    <property type="entry name" value="DnaJ_domain"/>
</dbReference>
<evidence type="ECO:0000259" key="6">
    <source>
        <dbReference type="PROSITE" id="PS50076"/>
    </source>
</evidence>
<dbReference type="PROSITE" id="PS51074">
    <property type="entry name" value="DPH_MB"/>
    <property type="match status" value="1"/>
</dbReference>
<reference evidence="8" key="1">
    <citation type="journal article" date="2021" name="Open Biol.">
        <title>Shared evolutionary footprints suggest mitochondrial oxidative damage underlies multiple complex I losses in fungi.</title>
        <authorList>
            <person name="Schikora-Tamarit M.A."/>
            <person name="Marcet-Houben M."/>
            <person name="Nosek J."/>
            <person name="Gabaldon T."/>
        </authorList>
    </citation>
    <scope>NUCLEOTIDE SEQUENCE</scope>
    <source>
        <strain evidence="8">CBS6341</strain>
    </source>
</reference>
<evidence type="ECO:0000256" key="5">
    <source>
        <dbReference type="ARBA" id="ARBA00023004"/>
    </source>
</evidence>
<dbReference type="SUPFAM" id="SSF144217">
    <property type="entry name" value="CSL zinc finger"/>
    <property type="match status" value="1"/>
</dbReference>
<accession>A0A9P8PX35</accession>
<dbReference type="GO" id="GO:0046872">
    <property type="term" value="F:metal ion binding"/>
    <property type="evidence" value="ECO:0007669"/>
    <property type="project" value="UniProtKB-KW"/>
</dbReference>
<proteinExistence type="inferred from homology"/>
<keyword evidence="9" id="KW-1185">Reference proteome</keyword>
<comment type="similarity">
    <text evidence="2">Belongs to the DPH4 family.</text>
</comment>
<dbReference type="Pfam" id="PF05207">
    <property type="entry name" value="Zn_ribbon_CSL"/>
    <property type="match status" value="1"/>
</dbReference>
<dbReference type="PANTHER" id="PTHR45090">
    <property type="entry name" value="CHAPERONE PROTEIN DNAJ 20 CHLOROPLASTIC"/>
    <property type="match status" value="1"/>
</dbReference>
<dbReference type="PROSITE" id="PS50076">
    <property type="entry name" value="DNAJ_2"/>
    <property type="match status" value="1"/>
</dbReference>
<name>A0A9P8PX35_9ASCO</name>
<feature type="domain" description="J" evidence="6">
    <location>
        <begin position="8"/>
        <end position="73"/>
    </location>
</feature>
<dbReference type="InterPro" id="IPR036671">
    <property type="entry name" value="DPH_MB_sf"/>
</dbReference>
<dbReference type="SMART" id="SM00271">
    <property type="entry name" value="DnaJ"/>
    <property type="match status" value="1"/>
</dbReference>
<dbReference type="Gene3D" id="3.10.660.10">
    <property type="entry name" value="DPH Zinc finger"/>
    <property type="match status" value="1"/>
</dbReference>
<dbReference type="EMBL" id="JAEUBF010000159">
    <property type="protein sequence ID" value="KAH3680117.1"/>
    <property type="molecule type" value="Genomic_DNA"/>
</dbReference>
<dbReference type="SUPFAM" id="SSF46565">
    <property type="entry name" value="Chaperone J-domain"/>
    <property type="match status" value="1"/>
</dbReference>
<evidence type="ECO:0000259" key="7">
    <source>
        <dbReference type="PROSITE" id="PS51074"/>
    </source>
</evidence>
<feature type="domain" description="DPH-type MB" evidence="7">
    <location>
        <begin position="88"/>
        <end position="161"/>
    </location>
</feature>
<sequence>MSILLQRTFYEILGVDKSASLQELKAAYREKLLSTHPDKTQTGLKDSEIINQIKEAYSILSDPQRRNDYDKELDMNFKKHGFISSGEGLDNVTLDDFKYMEPGNETEQVIFKKDCPRCNAYDSFVLTEDDLADNGTDDGLGGYEILVQCSACSLWLKVHYFDLEDEE</sequence>
<comment type="caution">
    <text evidence="8">The sequence shown here is derived from an EMBL/GenBank/DDBJ whole genome shotgun (WGS) entry which is preliminary data.</text>
</comment>
<evidence type="ECO:0000256" key="4">
    <source>
        <dbReference type="ARBA" id="ARBA00022723"/>
    </source>
</evidence>
<gene>
    <name evidence="8" type="ORF">WICMUC_000518</name>
</gene>
<comment type="function">
    <text evidence="1">Required for the first step of diphthamide biosynthesis, the transfer of 3-amino-3-carboxypropyl from S-adenosyl-L-methionine to a histidine residue. Diphthamide is a post-translational modification of histidine which occurs in elongation factor 2.</text>
</comment>
<dbReference type="InterPro" id="IPR036869">
    <property type="entry name" value="J_dom_sf"/>
</dbReference>
<dbReference type="AlphaFoldDB" id="A0A9P8PX35"/>
<dbReference type="Pfam" id="PF00226">
    <property type="entry name" value="DnaJ"/>
    <property type="match status" value="1"/>
</dbReference>
<dbReference type="Proteomes" id="UP000769528">
    <property type="component" value="Unassembled WGS sequence"/>
</dbReference>
<organism evidence="8 9">
    <name type="scientific">Wickerhamomyces mucosus</name>
    <dbReference type="NCBI Taxonomy" id="1378264"/>
    <lineage>
        <taxon>Eukaryota</taxon>
        <taxon>Fungi</taxon>
        <taxon>Dikarya</taxon>
        <taxon>Ascomycota</taxon>
        <taxon>Saccharomycotina</taxon>
        <taxon>Saccharomycetes</taxon>
        <taxon>Phaffomycetales</taxon>
        <taxon>Wickerhamomycetaceae</taxon>
        <taxon>Wickerhamomyces</taxon>
    </lineage>
</organism>
<dbReference type="OrthoDB" id="445556at2759"/>